<evidence type="ECO:0000313" key="2">
    <source>
        <dbReference type="EMBL" id="KPI39722.1"/>
    </source>
</evidence>
<dbReference type="Gene3D" id="3.20.20.140">
    <property type="entry name" value="Metal-dependent hydrolases"/>
    <property type="match status" value="1"/>
</dbReference>
<dbReference type="EMBL" id="LFJN01000014">
    <property type="protein sequence ID" value="KPI39722.1"/>
    <property type="molecule type" value="Genomic_DNA"/>
</dbReference>
<dbReference type="PANTHER" id="PTHR35563">
    <property type="entry name" value="BARREL METAL-DEPENDENT HYDROLASE, PUTATIVE (AFU_ORTHOLOGUE AFUA_1G16240)-RELATED"/>
    <property type="match status" value="1"/>
</dbReference>
<dbReference type="RefSeq" id="XP_017999685.1">
    <property type="nucleotide sequence ID" value="XM_018143565.1"/>
</dbReference>
<comment type="caution">
    <text evidence="2">The sequence shown here is derived from an EMBL/GenBank/DDBJ whole genome shotgun (WGS) entry which is preliminary data.</text>
</comment>
<protein>
    <recommendedName>
        <fullName evidence="1">Amidohydrolase-related domain-containing protein</fullName>
    </recommendedName>
</protein>
<dbReference type="InterPro" id="IPR006680">
    <property type="entry name" value="Amidohydro-rel"/>
</dbReference>
<dbReference type="InterPro" id="IPR052358">
    <property type="entry name" value="Aro_Compnd_Degr_Hydrolases"/>
</dbReference>
<gene>
    <name evidence="2" type="ORF">AB675_3509</name>
</gene>
<accession>A0A0N1H3R1</accession>
<dbReference type="GeneID" id="28735445"/>
<dbReference type="GO" id="GO:0016787">
    <property type="term" value="F:hydrolase activity"/>
    <property type="evidence" value="ECO:0007669"/>
    <property type="project" value="InterPro"/>
</dbReference>
<name>A0A0N1H3R1_9EURO</name>
<reference evidence="2 3" key="1">
    <citation type="submission" date="2015-06" db="EMBL/GenBank/DDBJ databases">
        <title>Draft genome of the ant-associated black yeast Phialophora attae CBS 131958.</title>
        <authorList>
            <person name="Moreno L.F."/>
            <person name="Stielow B.J."/>
            <person name="de Hoog S."/>
            <person name="Vicente V.A."/>
            <person name="Weiss V.A."/>
            <person name="de Vries M."/>
            <person name="Cruz L.M."/>
            <person name="Souza E.M."/>
        </authorList>
    </citation>
    <scope>NUCLEOTIDE SEQUENCE [LARGE SCALE GENOMIC DNA]</scope>
    <source>
        <strain evidence="2 3">CBS 131958</strain>
    </source>
</reference>
<dbReference type="VEuPathDB" id="FungiDB:AB675_3509"/>
<dbReference type="OrthoDB" id="2135488at2759"/>
<dbReference type="Proteomes" id="UP000038010">
    <property type="component" value="Unassembled WGS sequence"/>
</dbReference>
<dbReference type="SUPFAM" id="SSF51556">
    <property type="entry name" value="Metallo-dependent hydrolases"/>
    <property type="match status" value="1"/>
</dbReference>
<feature type="domain" description="Amidohydrolase-related" evidence="1">
    <location>
        <begin position="11"/>
        <end position="295"/>
    </location>
</feature>
<organism evidence="2 3">
    <name type="scientific">Cyphellophora attinorum</name>
    <dbReference type="NCBI Taxonomy" id="1664694"/>
    <lineage>
        <taxon>Eukaryota</taxon>
        <taxon>Fungi</taxon>
        <taxon>Dikarya</taxon>
        <taxon>Ascomycota</taxon>
        <taxon>Pezizomycotina</taxon>
        <taxon>Eurotiomycetes</taxon>
        <taxon>Chaetothyriomycetidae</taxon>
        <taxon>Chaetothyriales</taxon>
        <taxon>Cyphellophoraceae</taxon>
        <taxon>Cyphellophora</taxon>
    </lineage>
</organism>
<keyword evidence="3" id="KW-1185">Reference proteome</keyword>
<dbReference type="PANTHER" id="PTHR35563:SF2">
    <property type="entry name" value="BARREL METAL-DEPENDENT HYDROLASE, PUTATIVE (AFU_ORTHOLOGUE AFUA_1G16240)-RELATED"/>
    <property type="match status" value="1"/>
</dbReference>
<evidence type="ECO:0000313" key="3">
    <source>
        <dbReference type="Proteomes" id="UP000038010"/>
    </source>
</evidence>
<dbReference type="InterPro" id="IPR032466">
    <property type="entry name" value="Metal_Hydrolase"/>
</dbReference>
<evidence type="ECO:0000259" key="1">
    <source>
        <dbReference type="Pfam" id="PF04909"/>
    </source>
</evidence>
<sequence>MQKREIPLQSWDCHVHVLDPERFPYRQDRTYTPYPALLPDLVQATTSKGIVIAQASVEDGPECLLYHLKAAGQQFPEHTWRGSVISTTREDRDVVLMPHAYLHDLHAAGVRSVRIQCGFGSFGSDQQKLQDYVIALAQSHCVKSLGWNISIQQSPKAWASMAEFIERDKRVQHVCFVAEHNGSATPEVVGTPEFDALLALRESGRLWMKISALHRRSPGNINRMEEVVIRLVQARPDKAVFGSDWPHTNPAAQGAEPQPPLQGVDTNAEMEAVRTWIGNEIWQRMLTENPVRLYG</sequence>
<proteinExistence type="predicted"/>
<dbReference type="Pfam" id="PF04909">
    <property type="entry name" value="Amidohydro_2"/>
    <property type="match status" value="1"/>
</dbReference>
<dbReference type="AlphaFoldDB" id="A0A0N1H3R1"/>